<keyword evidence="9 11" id="KW-1208">Phospholipid metabolism</keyword>
<dbReference type="PATRIC" id="fig|389348.3.peg.2611"/>
<protein>
    <recommendedName>
        <fullName evidence="11">Phosphatidylserine decarboxylase proenzyme</fullName>
        <ecNumber evidence="11">4.1.1.65</ecNumber>
    </recommendedName>
    <component>
        <recommendedName>
            <fullName evidence="11">Phosphatidylserine decarboxylase alpha chain</fullName>
        </recommendedName>
    </component>
    <component>
        <recommendedName>
            <fullName evidence="11">Phosphatidylserine decarboxylase beta chain</fullName>
        </recommendedName>
    </component>
</protein>
<feature type="active site" description="Charge relay system; for autoendoproteolytic cleavage activity" evidence="11">
    <location>
        <position position="263"/>
    </location>
</feature>
<dbReference type="NCBIfam" id="TIGR00163">
    <property type="entry name" value="PS_decarb"/>
    <property type="match status" value="1"/>
</dbReference>
<name>A0A0U5JIW9_9BACT</name>
<feature type="active site" description="Charge relay system; for autoendoproteolytic cleavage activity" evidence="11">
    <location>
        <position position="120"/>
    </location>
</feature>
<evidence type="ECO:0000256" key="5">
    <source>
        <dbReference type="ARBA" id="ARBA00023136"/>
    </source>
</evidence>
<comment type="similarity">
    <text evidence="11">Belongs to the phosphatidylserine decarboxylase family. PSD-B subfamily. Prokaryotic type II sub-subfamily.</text>
</comment>
<evidence type="ECO:0000256" key="6">
    <source>
        <dbReference type="ARBA" id="ARBA00023145"/>
    </source>
</evidence>
<evidence type="ECO:0000256" key="3">
    <source>
        <dbReference type="ARBA" id="ARBA00022793"/>
    </source>
</evidence>
<dbReference type="PANTHER" id="PTHR10067:SF17">
    <property type="entry name" value="PHOSPHATIDYLSERINE DECARBOXYLASE PROENZYME 2"/>
    <property type="match status" value="1"/>
</dbReference>
<dbReference type="InterPro" id="IPR033177">
    <property type="entry name" value="PSD-B"/>
</dbReference>
<dbReference type="AlphaFoldDB" id="A0A0U5JIW9"/>
<keyword evidence="2 11" id="KW-0444">Lipid biosynthesis</keyword>
<dbReference type="HAMAP" id="MF_00663">
    <property type="entry name" value="PS_decarb_PSD_B_type2"/>
    <property type="match status" value="1"/>
</dbReference>
<evidence type="ECO:0000256" key="7">
    <source>
        <dbReference type="ARBA" id="ARBA00023209"/>
    </source>
</evidence>
<dbReference type="InParanoid" id="A0A0U5JIW9"/>
<dbReference type="KEGG" id="pnl:PNK_2328"/>
<sequence length="309" mass="34661">MADIVYIDRLTGQKQVEKVYKGKAIRLLYGNRWISHLLRPSLLPLLAKWPWFSSLYGALQKRRSSAKKIAPFVKAFDIDTAEFLLPISHFQSFNDFFIRRLKPEARPITPGASVAVMPADGRYYFYQDIDAVDGFIVKGKKFCLGALLGDKNLAKEYEGGGMTIVRLCPSDYHRFHFPCDCIPGQSHLINGWLYSVNPLAIKNNLDIFTQNKRTLCELQTSHFGKVLYLEIGATNVGSIRQTYEPFKEQAKGAEKGYFEFGGSSLILLFAKGAIQFDQDLLEATEAGLEMRCLMGQQMGVATLAAHSPG</sequence>
<keyword evidence="5 11" id="KW-0472">Membrane</keyword>
<organism evidence="12 13">
    <name type="scientific">Candidatus Protochlamydia naegleriophila</name>
    <dbReference type="NCBI Taxonomy" id="389348"/>
    <lineage>
        <taxon>Bacteria</taxon>
        <taxon>Pseudomonadati</taxon>
        <taxon>Chlamydiota</taxon>
        <taxon>Chlamydiia</taxon>
        <taxon>Parachlamydiales</taxon>
        <taxon>Parachlamydiaceae</taxon>
        <taxon>Candidatus Protochlamydia</taxon>
    </lineage>
</organism>
<evidence type="ECO:0000256" key="9">
    <source>
        <dbReference type="ARBA" id="ARBA00023264"/>
    </source>
</evidence>
<keyword evidence="10 11" id="KW-0670">Pyruvate</keyword>
<keyword evidence="7 11" id="KW-0594">Phospholipid biosynthesis</keyword>
<dbReference type="EMBL" id="LN879502">
    <property type="protein sequence ID" value="CUI17925.1"/>
    <property type="molecule type" value="Genomic_DNA"/>
</dbReference>
<keyword evidence="6 11" id="KW-0865">Zymogen</keyword>
<feature type="active site" description="Schiff-base intermediate with substrate; via pyruvic acid; for decarboxylase activity" evidence="11">
    <location>
        <position position="263"/>
    </location>
</feature>
<comment type="PTM">
    <text evidence="11">Is synthesized initially as an inactive proenzyme. Formation of the active enzyme involves a self-maturation process in which the active site pyruvoyl group is generated from an internal serine residue via an autocatalytic post-translational modification. Two non-identical subunits are generated from the proenzyme in this reaction, and the pyruvate is formed at the N-terminus of the alpha chain, which is derived from the carboxyl end of the proenzyme. The autoendoproteolytic cleavage occurs by a canonical serine protease mechanism, in which the side chain hydroxyl group of the serine supplies its oxygen atom to form the C-terminus of the beta chain, while the remainder of the serine residue undergoes an oxidative deamination to produce ammonia and the pyruvoyl prosthetic group on the alpha chain. During this reaction, the Ser that is part of the protease active site of the proenzyme becomes the pyruvoyl prosthetic group, which constitutes an essential element of the active site of the mature decarboxylase.</text>
</comment>
<dbReference type="RefSeq" id="WP_059062163.1">
    <property type="nucleotide sequence ID" value="NZ_LN879502.1"/>
</dbReference>
<comment type="pathway">
    <text evidence="11">Phospholipid metabolism; phosphatidylethanolamine biosynthesis; phosphatidylethanolamine from CDP-diacylglycerol: step 2/2.</text>
</comment>
<evidence type="ECO:0000256" key="11">
    <source>
        <dbReference type="HAMAP-Rule" id="MF_00663"/>
    </source>
</evidence>
<evidence type="ECO:0000256" key="8">
    <source>
        <dbReference type="ARBA" id="ARBA00023239"/>
    </source>
</evidence>
<keyword evidence="13" id="KW-1185">Reference proteome</keyword>
<dbReference type="STRING" id="389348.PNK_2328"/>
<evidence type="ECO:0000313" key="12">
    <source>
        <dbReference type="EMBL" id="CUI17925.1"/>
    </source>
</evidence>
<dbReference type="GO" id="GO:0004609">
    <property type="term" value="F:phosphatidylserine decarboxylase activity"/>
    <property type="evidence" value="ECO:0007669"/>
    <property type="project" value="UniProtKB-UniRule"/>
</dbReference>
<keyword evidence="11" id="KW-1003">Cell membrane</keyword>
<keyword evidence="3 11" id="KW-0210">Decarboxylase</keyword>
<dbReference type="PANTHER" id="PTHR10067">
    <property type="entry name" value="PHOSPHATIDYLSERINE DECARBOXYLASE"/>
    <property type="match status" value="1"/>
</dbReference>
<dbReference type="EC" id="4.1.1.65" evidence="11"/>
<comment type="subunit">
    <text evidence="11">Heterodimer of a large membrane-associated beta subunit and a small pyruvoyl-containing alpha subunit.</text>
</comment>
<dbReference type="NCBIfam" id="NF001941">
    <property type="entry name" value="PRK00723.1"/>
    <property type="match status" value="1"/>
</dbReference>
<feature type="active site" description="Charge relay system; for autoendoproteolytic cleavage activity" evidence="11">
    <location>
        <position position="176"/>
    </location>
</feature>
<evidence type="ECO:0000256" key="10">
    <source>
        <dbReference type="ARBA" id="ARBA00023317"/>
    </source>
</evidence>
<dbReference type="UniPathway" id="UPA00558">
    <property type="reaction ID" value="UER00616"/>
</dbReference>
<comment type="subcellular location">
    <subcellularLocation>
        <location evidence="11">Cell membrane</location>
        <topology evidence="11">Peripheral membrane protein</topology>
    </subcellularLocation>
</comment>
<gene>
    <name evidence="12" type="primary">psdD</name>
    <name evidence="11" type="synonym">psd</name>
    <name evidence="12" type="ORF">PNK_2328</name>
</gene>
<evidence type="ECO:0000256" key="4">
    <source>
        <dbReference type="ARBA" id="ARBA00023098"/>
    </source>
</evidence>
<evidence type="ECO:0000256" key="2">
    <source>
        <dbReference type="ARBA" id="ARBA00022516"/>
    </source>
</evidence>
<proteinExistence type="inferred from homology"/>
<comment type="cofactor">
    <cofactor evidence="11">
        <name>pyruvate</name>
        <dbReference type="ChEBI" id="CHEBI:15361"/>
    </cofactor>
    <text evidence="11">Binds 1 pyruvoyl group covalently per subunit.</text>
</comment>
<feature type="site" description="Cleavage (non-hydrolytic); by autocatalysis" evidence="11">
    <location>
        <begin position="262"/>
        <end position="263"/>
    </location>
</feature>
<feature type="modified residue" description="Pyruvic acid (Ser); by autocatalysis" evidence="11">
    <location>
        <position position="263"/>
    </location>
</feature>
<keyword evidence="8 11" id="KW-0456">Lyase</keyword>
<reference evidence="13" key="1">
    <citation type="submission" date="2015-09" db="EMBL/GenBank/DDBJ databases">
        <authorList>
            <person name="Bertelli C."/>
        </authorList>
    </citation>
    <scope>NUCLEOTIDE SEQUENCE [LARGE SCALE GENOMIC DNA]</scope>
    <source>
        <strain evidence="13">KNic</strain>
    </source>
</reference>
<dbReference type="Proteomes" id="UP000069902">
    <property type="component" value="Chromosome cPNK"/>
</dbReference>
<comment type="function">
    <text evidence="11">Catalyzes the formation of phosphatidylethanolamine (PtdEtn) from phosphatidylserine (PtdSer).</text>
</comment>
<feature type="chain" id="PRO_5023245125" description="Phosphatidylserine decarboxylase alpha chain" evidence="11">
    <location>
        <begin position="263"/>
        <end position="309"/>
    </location>
</feature>
<dbReference type="InterPro" id="IPR003817">
    <property type="entry name" value="PS_Dcarbxylase"/>
</dbReference>
<feature type="chain" id="PRO_5023245126" description="Phosphatidylserine decarboxylase beta chain" evidence="11">
    <location>
        <begin position="1"/>
        <end position="262"/>
    </location>
</feature>
<dbReference type="InterPro" id="IPR033179">
    <property type="entry name" value="PSD_type2_pro"/>
</dbReference>
<evidence type="ECO:0000313" key="13">
    <source>
        <dbReference type="Proteomes" id="UP000069902"/>
    </source>
</evidence>
<dbReference type="GO" id="GO:0005886">
    <property type="term" value="C:plasma membrane"/>
    <property type="evidence" value="ECO:0007669"/>
    <property type="project" value="UniProtKB-SubCell"/>
</dbReference>
<dbReference type="Pfam" id="PF02666">
    <property type="entry name" value="PS_Dcarbxylase"/>
    <property type="match status" value="1"/>
</dbReference>
<accession>A0A0U5JIW9</accession>
<keyword evidence="4 11" id="KW-0443">Lipid metabolism</keyword>
<dbReference type="FunCoup" id="A0A0U5JIW9">
    <property type="interactions" value="234"/>
</dbReference>
<dbReference type="GO" id="GO:0006646">
    <property type="term" value="P:phosphatidylethanolamine biosynthetic process"/>
    <property type="evidence" value="ECO:0007669"/>
    <property type="project" value="UniProtKB-UniRule"/>
</dbReference>
<comment type="pathway">
    <text evidence="1">Lipid metabolism.</text>
</comment>
<comment type="catalytic activity">
    <reaction evidence="11">
        <text>a 1,2-diacyl-sn-glycero-3-phospho-L-serine + H(+) = a 1,2-diacyl-sn-glycero-3-phosphoethanolamine + CO2</text>
        <dbReference type="Rhea" id="RHEA:20828"/>
        <dbReference type="ChEBI" id="CHEBI:15378"/>
        <dbReference type="ChEBI" id="CHEBI:16526"/>
        <dbReference type="ChEBI" id="CHEBI:57262"/>
        <dbReference type="ChEBI" id="CHEBI:64612"/>
        <dbReference type="EC" id="4.1.1.65"/>
    </reaction>
</comment>
<evidence type="ECO:0000256" key="1">
    <source>
        <dbReference type="ARBA" id="ARBA00005189"/>
    </source>
</evidence>